<sequence length="39" mass="4209">MPGRMKPEQVAGQTEIRIPPALLMPDSLILSSEASLMSI</sequence>
<evidence type="ECO:0000313" key="1">
    <source>
        <dbReference type="EMBL" id="VHO00839.1"/>
    </source>
</evidence>
<dbReference type="EMBL" id="CAAJGR010000043">
    <property type="protein sequence ID" value="VHO00839.1"/>
    <property type="molecule type" value="Genomic_DNA"/>
</dbReference>
<organism evidence="1">
    <name type="scientific">Rheinheimera sp. BAL341</name>
    <dbReference type="NCBI Taxonomy" id="1708203"/>
    <lineage>
        <taxon>Bacteria</taxon>
        <taxon>Pseudomonadati</taxon>
        <taxon>Pseudomonadota</taxon>
        <taxon>Gammaproteobacteria</taxon>
        <taxon>Chromatiales</taxon>
        <taxon>Chromatiaceae</taxon>
        <taxon>Rheinheimera</taxon>
    </lineage>
</organism>
<name>A0A486XHN6_9GAMM</name>
<accession>A0A486XHN6</accession>
<proteinExistence type="predicted"/>
<protein>
    <submittedName>
        <fullName evidence="1">Uncharacterized protein</fullName>
    </submittedName>
</protein>
<gene>
    <name evidence="1" type="ORF">BAL341_210</name>
</gene>
<dbReference type="AlphaFoldDB" id="A0A486XHN6"/>
<reference evidence="1" key="1">
    <citation type="submission" date="2019-04" db="EMBL/GenBank/DDBJ databases">
        <authorList>
            <person name="Brambilla D."/>
        </authorList>
    </citation>
    <scope>NUCLEOTIDE SEQUENCE</scope>
    <source>
        <strain evidence="1">BAL1</strain>
    </source>
</reference>